<dbReference type="GO" id="GO:0019894">
    <property type="term" value="F:kinesin binding"/>
    <property type="evidence" value="ECO:0007669"/>
    <property type="project" value="TreeGrafter"/>
</dbReference>
<comment type="subcellular location">
    <subcellularLocation>
        <location evidence="1">Cytoplasm</location>
    </subcellularLocation>
</comment>
<dbReference type="OrthoDB" id="626167at2759"/>
<accession>A0A8H6MRB4</accession>
<keyword evidence="4" id="KW-0802">TPR repeat</keyword>
<name>A0A8H6MRB4_9PEZI</name>
<comment type="caution">
    <text evidence="5">The sequence shown here is derived from an EMBL/GenBank/DDBJ whole genome shotgun (WGS) entry which is preliminary data.</text>
</comment>
<dbReference type="PANTHER" id="PTHR45783:SF3">
    <property type="entry name" value="KINESIN LIGHT CHAIN"/>
    <property type="match status" value="1"/>
</dbReference>
<dbReference type="Pfam" id="PF13374">
    <property type="entry name" value="TPR_10"/>
    <property type="match status" value="1"/>
</dbReference>
<keyword evidence="2" id="KW-0963">Cytoplasm</keyword>
<gene>
    <name evidence="5" type="ORF">CMUS01_14455</name>
</gene>
<keyword evidence="3" id="KW-0677">Repeat</keyword>
<evidence type="ECO:0000256" key="2">
    <source>
        <dbReference type="ARBA" id="ARBA00022490"/>
    </source>
</evidence>
<dbReference type="Proteomes" id="UP000639643">
    <property type="component" value="Unassembled WGS sequence"/>
</dbReference>
<evidence type="ECO:0000313" key="5">
    <source>
        <dbReference type="EMBL" id="KAF6806089.1"/>
    </source>
</evidence>
<evidence type="ECO:0000256" key="4">
    <source>
        <dbReference type="ARBA" id="ARBA00022803"/>
    </source>
</evidence>
<dbReference type="GO" id="GO:0005871">
    <property type="term" value="C:kinesin complex"/>
    <property type="evidence" value="ECO:0007669"/>
    <property type="project" value="InterPro"/>
</dbReference>
<evidence type="ECO:0000256" key="1">
    <source>
        <dbReference type="ARBA" id="ARBA00004496"/>
    </source>
</evidence>
<proteinExistence type="predicted"/>
<dbReference type="InterPro" id="IPR011990">
    <property type="entry name" value="TPR-like_helical_dom_sf"/>
</dbReference>
<keyword evidence="6" id="KW-1185">Reference proteome</keyword>
<dbReference type="PANTHER" id="PTHR45783">
    <property type="entry name" value="KINESIN LIGHT CHAIN"/>
    <property type="match status" value="1"/>
</dbReference>
<dbReference type="Gene3D" id="1.25.40.10">
    <property type="entry name" value="Tetratricopeptide repeat domain"/>
    <property type="match status" value="1"/>
</dbReference>
<protein>
    <submittedName>
        <fullName evidence="5">Kinesin light chain 3</fullName>
    </submittedName>
</protein>
<dbReference type="GO" id="GO:0005737">
    <property type="term" value="C:cytoplasm"/>
    <property type="evidence" value="ECO:0007669"/>
    <property type="project" value="UniProtKB-SubCell"/>
</dbReference>
<evidence type="ECO:0000313" key="6">
    <source>
        <dbReference type="Proteomes" id="UP000639643"/>
    </source>
</evidence>
<evidence type="ECO:0000256" key="3">
    <source>
        <dbReference type="ARBA" id="ARBA00022737"/>
    </source>
</evidence>
<dbReference type="EMBL" id="WIGM01001043">
    <property type="protein sequence ID" value="KAF6806089.1"/>
    <property type="molecule type" value="Genomic_DNA"/>
</dbReference>
<sequence>MHRQTLELKEKVLGLENPSTLASMNNLALVLDSQGKYEEAEQMHRQTLELKEKLLGPNHPSTIITRRNLQASLKFVCLFYI</sequence>
<reference evidence="5" key="1">
    <citation type="journal article" date="2020" name="Phytopathology">
        <title>Genome Sequence Resources of Colletotrichum truncatum, C. plurivorum, C. musicola, and C. sojae: Four Species Pathogenic to Soybean (Glycine max).</title>
        <authorList>
            <person name="Rogerio F."/>
            <person name="Boufleur T.R."/>
            <person name="Ciampi-Guillardi M."/>
            <person name="Sukno S.A."/>
            <person name="Thon M.R."/>
            <person name="Massola Junior N.S."/>
            <person name="Baroncelli R."/>
        </authorList>
    </citation>
    <scope>NUCLEOTIDE SEQUENCE</scope>
    <source>
        <strain evidence="5">LFN0074</strain>
    </source>
</reference>
<dbReference type="AlphaFoldDB" id="A0A8H6MRB4"/>
<dbReference type="GO" id="GO:0007018">
    <property type="term" value="P:microtubule-based movement"/>
    <property type="evidence" value="ECO:0007669"/>
    <property type="project" value="TreeGrafter"/>
</dbReference>
<dbReference type="SUPFAM" id="SSF48452">
    <property type="entry name" value="TPR-like"/>
    <property type="match status" value="1"/>
</dbReference>
<organism evidence="5 6">
    <name type="scientific">Colletotrichum musicola</name>
    <dbReference type="NCBI Taxonomy" id="2175873"/>
    <lineage>
        <taxon>Eukaryota</taxon>
        <taxon>Fungi</taxon>
        <taxon>Dikarya</taxon>
        <taxon>Ascomycota</taxon>
        <taxon>Pezizomycotina</taxon>
        <taxon>Sordariomycetes</taxon>
        <taxon>Hypocreomycetidae</taxon>
        <taxon>Glomerellales</taxon>
        <taxon>Glomerellaceae</taxon>
        <taxon>Colletotrichum</taxon>
        <taxon>Colletotrichum orchidearum species complex</taxon>
    </lineage>
</organism>
<dbReference type="InterPro" id="IPR002151">
    <property type="entry name" value="Kinesin_light"/>
</dbReference>